<dbReference type="InterPro" id="IPR002549">
    <property type="entry name" value="AI-2E-like"/>
</dbReference>
<dbReference type="GO" id="GO:0055085">
    <property type="term" value="P:transmembrane transport"/>
    <property type="evidence" value="ECO:0007669"/>
    <property type="project" value="TreeGrafter"/>
</dbReference>
<evidence type="ECO:0000313" key="7">
    <source>
        <dbReference type="Proteomes" id="UP000290602"/>
    </source>
</evidence>
<protein>
    <submittedName>
        <fullName evidence="6">AI-2E family transporter</fullName>
    </submittedName>
</protein>
<reference evidence="6 7" key="1">
    <citation type="submission" date="2018-08" db="EMBL/GenBank/DDBJ databases">
        <title>Lactobacillus suantsai sp. nov., isolated from traditional fermented suan-tsai in Taiwan.</title>
        <authorList>
            <person name="Huang C.-H."/>
        </authorList>
    </citation>
    <scope>NUCLEOTIDE SEQUENCE [LARGE SCALE GENOMIC DNA]</scope>
    <source>
        <strain evidence="6 7">BCRC 12945</strain>
    </source>
</reference>
<keyword evidence="3" id="KW-0812">Transmembrane</keyword>
<dbReference type="PANTHER" id="PTHR21716:SF69">
    <property type="entry name" value="TRANSPORT PROTEIN YUBA-RELATED"/>
    <property type="match status" value="1"/>
</dbReference>
<evidence type="ECO:0000256" key="4">
    <source>
        <dbReference type="ARBA" id="ARBA00022989"/>
    </source>
</evidence>
<dbReference type="AlphaFoldDB" id="A0A4Q0VHT2"/>
<accession>A0A4Q0VHT2</accession>
<comment type="subcellular location">
    <subcellularLocation>
        <location evidence="1">Membrane</location>
        <topology evidence="1">Multi-pass membrane protein</topology>
    </subcellularLocation>
</comment>
<dbReference type="Pfam" id="PF01594">
    <property type="entry name" value="AI-2E_transport"/>
    <property type="match status" value="1"/>
</dbReference>
<keyword evidence="4" id="KW-1133">Transmembrane helix</keyword>
<dbReference type="RefSeq" id="WP_129033117.1">
    <property type="nucleotide sequence ID" value="NZ_CP059603.1"/>
</dbReference>
<name>A0A4Q0VHT2_9LACO</name>
<comment type="similarity">
    <text evidence="2">Belongs to the autoinducer-2 exporter (AI-2E) (TC 2.A.86) family.</text>
</comment>
<proteinExistence type="inferred from homology"/>
<evidence type="ECO:0000256" key="1">
    <source>
        <dbReference type="ARBA" id="ARBA00004141"/>
    </source>
</evidence>
<evidence type="ECO:0000256" key="3">
    <source>
        <dbReference type="ARBA" id="ARBA00022692"/>
    </source>
</evidence>
<keyword evidence="7" id="KW-1185">Reference proteome</keyword>
<sequence length="410" mass="45721">MNKWRQPESGWSWFSQRFLNNHITILLLNFFLFLLVVRGVTQNAHLLNPLWRFIGIAAPAVIVAGILFYVLDPLVHLMERRLHIKEGIAIGVAMVLTVAIIVLLFWNLIPFLTRQTASMISSLPQFANDVMQKLNHLNQQHHWLTTDNLNELNQRVATYFSKRGWNLLTGTLSSLSNVVTTVSDWVITLITAPLVLFFMLKDGSRFPQFLSHVVPTLYRDRFIVMLDQMNVKVSSYIRGQLTVAFCVLIIFSAGYSIIGLKYGLLLGVIAGPLNLIPYFGSAIALIPALIIGAITSPSMLIGVVIVYLVEWVLETQVLSPLIMGNSLEMHPITIVFVLLAAGKMFGLAGVVLGVPGFAVLKVFAMTLFHWYQEYSALYPDVLPDDEALEQTTKTAPLSATKPTTSPDKKA</sequence>
<keyword evidence="5" id="KW-0472">Membrane</keyword>
<organism evidence="6 7">
    <name type="scientific">Levilactobacillus suantsaii</name>
    <dbReference type="NCBI Taxonomy" id="2292255"/>
    <lineage>
        <taxon>Bacteria</taxon>
        <taxon>Bacillati</taxon>
        <taxon>Bacillota</taxon>
        <taxon>Bacilli</taxon>
        <taxon>Lactobacillales</taxon>
        <taxon>Lactobacillaceae</taxon>
        <taxon>Levilactobacillus</taxon>
    </lineage>
</organism>
<dbReference type="OrthoDB" id="9793390at2"/>
<comment type="caution">
    <text evidence="6">The sequence shown here is derived from an EMBL/GenBank/DDBJ whole genome shotgun (WGS) entry which is preliminary data.</text>
</comment>
<dbReference type="GO" id="GO:0016020">
    <property type="term" value="C:membrane"/>
    <property type="evidence" value="ECO:0007669"/>
    <property type="project" value="UniProtKB-SubCell"/>
</dbReference>
<dbReference type="EMBL" id="QXIL01000023">
    <property type="protein sequence ID" value="RXI77111.1"/>
    <property type="molecule type" value="Genomic_DNA"/>
</dbReference>
<dbReference type="PANTHER" id="PTHR21716">
    <property type="entry name" value="TRANSMEMBRANE PROTEIN"/>
    <property type="match status" value="1"/>
</dbReference>
<evidence type="ECO:0000256" key="5">
    <source>
        <dbReference type="ARBA" id="ARBA00023136"/>
    </source>
</evidence>
<gene>
    <name evidence="6" type="ORF">DXH47_09675</name>
</gene>
<dbReference type="Proteomes" id="UP000290602">
    <property type="component" value="Unassembled WGS sequence"/>
</dbReference>
<evidence type="ECO:0000256" key="2">
    <source>
        <dbReference type="ARBA" id="ARBA00009773"/>
    </source>
</evidence>
<evidence type="ECO:0000313" key="6">
    <source>
        <dbReference type="EMBL" id="RXI77111.1"/>
    </source>
</evidence>